<dbReference type="InParanoid" id="A0A165KKQ1"/>
<dbReference type="AlphaFoldDB" id="A0A165KKQ1"/>
<dbReference type="InterPro" id="IPR009097">
    <property type="entry name" value="Cyclic_Pdiesterase"/>
</dbReference>
<dbReference type="STRING" id="1314781.A0A165KKQ1"/>
<feature type="domain" description="A-kinase anchor protein 7-like phosphoesterase" evidence="1">
    <location>
        <begin position="22"/>
        <end position="251"/>
    </location>
</feature>
<dbReference type="GO" id="GO:0006355">
    <property type="term" value="P:regulation of DNA-templated transcription"/>
    <property type="evidence" value="ECO:0007669"/>
    <property type="project" value="TreeGrafter"/>
</dbReference>
<proteinExistence type="predicted"/>
<dbReference type="InterPro" id="IPR019510">
    <property type="entry name" value="AKAP7-like_phosphoesterase"/>
</dbReference>
<keyword evidence="3" id="KW-1185">Reference proteome</keyword>
<dbReference type="Gene3D" id="3.90.1140.10">
    <property type="entry name" value="Cyclic phosphodiesterase"/>
    <property type="match status" value="1"/>
</dbReference>
<dbReference type="EMBL" id="KV425942">
    <property type="protein sequence ID" value="KZV96496.1"/>
    <property type="molecule type" value="Genomic_DNA"/>
</dbReference>
<evidence type="ECO:0000313" key="2">
    <source>
        <dbReference type="EMBL" id="KZV96496.1"/>
    </source>
</evidence>
<gene>
    <name evidence="2" type="ORF">EXIGLDRAFT_733163</name>
</gene>
<protein>
    <recommendedName>
        <fullName evidence="1">A-kinase anchor protein 7-like phosphoesterase domain-containing protein</fullName>
    </recommendedName>
</protein>
<dbReference type="GO" id="GO:0006307">
    <property type="term" value="P:DNA alkylation repair"/>
    <property type="evidence" value="ECO:0007669"/>
    <property type="project" value="InterPro"/>
</dbReference>
<dbReference type="PANTHER" id="PTHR13360">
    <property type="entry name" value="ACTIVATING SIGNAL COINTEGRATOR 1 COMPLEX SUBUNIT 1"/>
    <property type="match status" value="1"/>
</dbReference>
<organism evidence="2 3">
    <name type="scientific">Exidia glandulosa HHB12029</name>
    <dbReference type="NCBI Taxonomy" id="1314781"/>
    <lineage>
        <taxon>Eukaryota</taxon>
        <taxon>Fungi</taxon>
        <taxon>Dikarya</taxon>
        <taxon>Basidiomycota</taxon>
        <taxon>Agaricomycotina</taxon>
        <taxon>Agaricomycetes</taxon>
        <taxon>Auriculariales</taxon>
        <taxon>Exidiaceae</taxon>
        <taxon>Exidia</taxon>
    </lineage>
</organism>
<reference evidence="2 3" key="1">
    <citation type="journal article" date="2016" name="Mol. Biol. Evol.">
        <title>Comparative Genomics of Early-Diverging Mushroom-Forming Fungi Provides Insights into the Origins of Lignocellulose Decay Capabilities.</title>
        <authorList>
            <person name="Nagy L.G."/>
            <person name="Riley R."/>
            <person name="Tritt A."/>
            <person name="Adam C."/>
            <person name="Daum C."/>
            <person name="Floudas D."/>
            <person name="Sun H."/>
            <person name="Yadav J.S."/>
            <person name="Pangilinan J."/>
            <person name="Larsson K.H."/>
            <person name="Matsuura K."/>
            <person name="Barry K."/>
            <person name="Labutti K."/>
            <person name="Kuo R."/>
            <person name="Ohm R.A."/>
            <person name="Bhattacharya S.S."/>
            <person name="Shirouzu T."/>
            <person name="Yoshinaga Y."/>
            <person name="Martin F.M."/>
            <person name="Grigoriev I.V."/>
            <person name="Hibbett D.S."/>
        </authorList>
    </citation>
    <scope>NUCLEOTIDE SEQUENCE [LARGE SCALE GENOMIC DNA]</scope>
    <source>
        <strain evidence="2 3">HHB12029</strain>
    </source>
</reference>
<name>A0A165KKQ1_EXIGL</name>
<dbReference type="FunCoup" id="A0A165KKQ1">
    <property type="interactions" value="210"/>
</dbReference>
<dbReference type="GO" id="GO:0005634">
    <property type="term" value="C:nucleus"/>
    <property type="evidence" value="ECO:0007669"/>
    <property type="project" value="TreeGrafter"/>
</dbReference>
<dbReference type="InterPro" id="IPR009210">
    <property type="entry name" value="ASCC1"/>
</dbReference>
<dbReference type="OrthoDB" id="277832at2759"/>
<dbReference type="SUPFAM" id="SSF55144">
    <property type="entry name" value="LigT-like"/>
    <property type="match status" value="1"/>
</dbReference>
<accession>A0A165KKQ1</accession>
<dbReference type="Proteomes" id="UP000077266">
    <property type="component" value="Unassembled WGS sequence"/>
</dbReference>
<feature type="non-terminal residue" evidence="2">
    <location>
        <position position="1"/>
    </location>
</feature>
<dbReference type="Pfam" id="PF10469">
    <property type="entry name" value="AKAP7_NLS"/>
    <property type="match status" value="1"/>
</dbReference>
<dbReference type="PANTHER" id="PTHR13360:SF1">
    <property type="entry name" value="ACTIVATING SIGNAL COINTEGRATOR 1 COMPLEX SUBUNIT 1"/>
    <property type="match status" value="1"/>
</dbReference>
<evidence type="ECO:0000259" key="1">
    <source>
        <dbReference type="Pfam" id="PF10469"/>
    </source>
</evidence>
<evidence type="ECO:0000313" key="3">
    <source>
        <dbReference type="Proteomes" id="UP000077266"/>
    </source>
</evidence>
<sequence length="253" mass="27754">MAGTVANAARVASRTVKAPPLTHFLAIPLGHLPGLRERVSSFTDGLLSTDPPLSGMDASIVILPRRLHMTLGVLSLVKEDKDIKHPTQTTISRALAILERLKPRLHEVATSMVVPLVSMDIMRPLKGKASPHVLYVGPNEEDVKGTSLERISNMVHDAFRAEGLFFEDRPLKLHCTLINTVYRKPRARKRVPFSYNHIKGSKALADILAGQVADGKPLRVDLGTWEVDEIQLCEMGSHDPEGAYVRVGGISLK</sequence>